<accession>F4WQN3</accession>
<evidence type="ECO:0000313" key="2">
    <source>
        <dbReference type="EMBL" id="EGI63396.1"/>
    </source>
</evidence>
<organism evidence="3">
    <name type="scientific">Acromyrmex echinatior</name>
    <name type="common">Panamanian leafcutter ant</name>
    <name type="synonym">Acromyrmex octospinosus echinatior</name>
    <dbReference type="NCBI Taxonomy" id="103372"/>
    <lineage>
        <taxon>Eukaryota</taxon>
        <taxon>Metazoa</taxon>
        <taxon>Ecdysozoa</taxon>
        <taxon>Arthropoda</taxon>
        <taxon>Hexapoda</taxon>
        <taxon>Insecta</taxon>
        <taxon>Pterygota</taxon>
        <taxon>Neoptera</taxon>
        <taxon>Endopterygota</taxon>
        <taxon>Hymenoptera</taxon>
        <taxon>Apocrita</taxon>
        <taxon>Aculeata</taxon>
        <taxon>Formicoidea</taxon>
        <taxon>Formicidae</taxon>
        <taxon>Myrmicinae</taxon>
        <taxon>Acromyrmex</taxon>
    </lineage>
</organism>
<dbReference type="EMBL" id="GL888275">
    <property type="protein sequence ID" value="EGI63396.1"/>
    <property type="molecule type" value="Genomic_DNA"/>
</dbReference>
<sequence length="140" mass="16041">MYTVHVMRVGMAEAFIHPNIYGLTKCQRRPSDGKSITKIEAALWWHRGSLSWRASDRNCTGGRPENRAAPSNARSPASRIIYLKTHHAASSLWHCREARETEREAFEKADGRRRIVHHAPRENLVCREDRSSKSDLTASY</sequence>
<reference evidence="2" key="1">
    <citation type="submission" date="2011-02" db="EMBL/GenBank/DDBJ databases">
        <title>The genome of the leaf-cutting ant Acromyrmex echinatior suggests key adaptations to social evolution and fungus farming.</title>
        <authorList>
            <person name="Nygaard S."/>
            <person name="Zhang G."/>
        </authorList>
    </citation>
    <scope>NUCLEOTIDE SEQUENCE</scope>
</reference>
<gene>
    <name evidence="2" type="ORF">G5I_08123</name>
</gene>
<dbReference type="Proteomes" id="UP000007755">
    <property type="component" value="Unassembled WGS sequence"/>
</dbReference>
<feature type="region of interest" description="Disordered" evidence="1">
    <location>
        <begin position="56"/>
        <end position="75"/>
    </location>
</feature>
<evidence type="ECO:0000313" key="3">
    <source>
        <dbReference type="Proteomes" id="UP000007755"/>
    </source>
</evidence>
<protein>
    <submittedName>
        <fullName evidence="2">Uncharacterized protein</fullName>
    </submittedName>
</protein>
<proteinExistence type="predicted"/>
<name>F4WQN3_ACREC</name>
<evidence type="ECO:0000256" key="1">
    <source>
        <dbReference type="SAM" id="MobiDB-lite"/>
    </source>
</evidence>
<keyword evidence="3" id="KW-1185">Reference proteome</keyword>
<dbReference type="InParanoid" id="F4WQN3"/>
<dbReference type="AlphaFoldDB" id="F4WQN3"/>